<evidence type="ECO:0000256" key="1">
    <source>
        <dbReference type="SAM" id="MobiDB-lite"/>
    </source>
</evidence>
<feature type="region of interest" description="Disordered" evidence="1">
    <location>
        <begin position="114"/>
        <end position="202"/>
    </location>
</feature>
<sequence length="202" mass="21873">MAGEDEVEYPTETMTTLANTKQTKWETDSTEGVRKIRDALADKDTFGDLPVLASYGAVFEEVRTIYLETMRGAKADLDAVAQGIRTSAQQMKDRDDQAGAAFVELWQRWENGPLESTRNHETASSTESAQTAAQTADSAEEQQQGGQPGQTGTEGDEIPTGENPDTQSEGEMPTSDLPPADDDPDTTTYDATSGQPQSPYVQ</sequence>
<dbReference type="RefSeq" id="WP_035948827.1">
    <property type="nucleotide sequence ID" value="NZ_BMEA01000001.1"/>
</dbReference>
<dbReference type="AlphaFoldDB" id="A0A8H9FQN3"/>
<proteinExistence type="predicted"/>
<organism evidence="2 3">
    <name type="scientific">Knoellia flava</name>
    <dbReference type="NCBI Taxonomy" id="913969"/>
    <lineage>
        <taxon>Bacteria</taxon>
        <taxon>Bacillati</taxon>
        <taxon>Actinomycetota</taxon>
        <taxon>Actinomycetes</taxon>
        <taxon>Micrococcales</taxon>
        <taxon>Intrasporangiaceae</taxon>
        <taxon>Knoellia</taxon>
    </lineage>
</organism>
<dbReference type="Proteomes" id="UP000628079">
    <property type="component" value="Unassembled WGS sequence"/>
</dbReference>
<feature type="compositionally biased region" description="Low complexity" evidence="1">
    <location>
        <begin position="122"/>
        <end position="153"/>
    </location>
</feature>
<protein>
    <submittedName>
        <fullName evidence="2">Uncharacterized protein</fullName>
    </submittedName>
</protein>
<evidence type="ECO:0000313" key="3">
    <source>
        <dbReference type="Proteomes" id="UP000628079"/>
    </source>
</evidence>
<dbReference type="EMBL" id="BMEA01000001">
    <property type="protein sequence ID" value="GGB70448.1"/>
    <property type="molecule type" value="Genomic_DNA"/>
</dbReference>
<name>A0A8H9FQN3_9MICO</name>
<evidence type="ECO:0000313" key="2">
    <source>
        <dbReference type="EMBL" id="GGB70448.1"/>
    </source>
</evidence>
<reference evidence="2" key="2">
    <citation type="submission" date="2020-09" db="EMBL/GenBank/DDBJ databases">
        <authorList>
            <person name="Sun Q."/>
            <person name="Zhou Y."/>
        </authorList>
    </citation>
    <scope>NUCLEOTIDE SEQUENCE</scope>
    <source>
        <strain evidence="2">CGMCC 1.10749</strain>
    </source>
</reference>
<comment type="caution">
    <text evidence="2">The sequence shown here is derived from an EMBL/GenBank/DDBJ whole genome shotgun (WGS) entry which is preliminary data.</text>
</comment>
<accession>A0A8H9FQN3</accession>
<reference evidence="2" key="1">
    <citation type="journal article" date="2014" name="Int. J. Syst. Evol. Microbiol.">
        <title>Complete genome sequence of Corynebacterium casei LMG S-19264T (=DSM 44701T), isolated from a smear-ripened cheese.</title>
        <authorList>
            <consortium name="US DOE Joint Genome Institute (JGI-PGF)"/>
            <person name="Walter F."/>
            <person name="Albersmeier A."/>
            <person name="Kalinowski J."/>
            <person name="Ruckert C."/>
        </authorList>
    </citation>
    <scope>NUCLEOTIDE SEQUENCE</scope>
    <source>
        <strain evidence="2">CGMCC 1.10749</strain>
    </source>
</reference>
<gene>
    <name evidence="2" type="ORF">GCM10011314_07200</name>
</gene>